<dbReference type="InterPro" id="IPR029058">
    <property type="entry name" value="AB_hydrolase_fold"/>
</dbReference>
<dbReference type="EMBL" id="VFOP01000001">
    <property type="protein sequence ID" value="TQL49452.1"/>
    <property type="molecule type" value="Genomic_DNA"/>
</dbReference>
<dbReference type="InterPro" id="IPR014756">
    <property type="entry name" value="Ig_E-set"/>
</dbReference>
<dbReference type="Proteomes" id="UP000319516">
    <property type="component" value="Unassembled WGS sequence"/>
</dbReference>
<evidence type="ECO:0000313" key="2">
    <source>
        <dbReference type="Proteomes" id="UP000319516"/>
    </source>
</evidence>
<dbReference type="InterPro" id="IPR050583">
    <property type="entry name" value="Mycobacterial_A85_antigen"/>
</dbReference>
<organism evidence="1 2">
    <name type="scientific">Ornithinicoccus hortensis</name>
    <dbReference type="NCBI Taxonomy" id="82346"/>
    <lineage>
        <taxon>Bacteria</taxon>
        <taxon>Bacillati</taxon>
        <taxon>Actinomycetota</taxon>
        <taxon>Actinomycetes</taxon>
        <taxon>Micrococcales</taxon>
        <taxon>Intrasporangiaceae</taxon>
        <taxon>Ornithinicoccus</taxon>
    </lineage>
</organism>
<dbReference type="RefSeq" id="WP_141783710.1">
    <property type="nucleotide sequence ID" value="NZ_BAAAIK010000003.1"/>
</dbReference>
<dbReference type="Gene3D" id="3.40.50.1820">
    <property type="entry name" value="alpha/beta hydrolase"/>
    <property type="match status" value="1"/>
</dbReference>
<dbReference type="SUPFAM" id="SSF81296">
    <property type="entry name" value="E set domains"/>
    <property type="match status" value="1"/>
</dbReference>
<dbReference type="Pfam" id="PF00756">
    <property type="entry name" value="Esterase"/>
    <property type="match status" value="1"/>
</dbReference>
<name>A0A542YMX6_9MICO</name>
<sequence>MSPNTTNYPARRRVRHKLAINGLREQRDLDEGQIDAFLHERSVPIIEGSNCTFLFRGNADEVWVTHRIVNQPQRVPMRQIGQTSLWYVIIELPAGSRVEYQLEVRLGDHVERGNDPLNPKVAHSPVGSSSVCQAVGYQTPEWTQPDPDARPGELLDMQLDSRALRRKTLSRVYLPARFRTSTTYPLLVVHDGDDYINYSSMKTVLDNLIHRLDMAETIVVFSNPGDRLREYPNYAPHARHIAHELIPHLEERFPLIRRPDGRCLMGASFGGVASLSVASRNPGMFGSLILQSGSFVFTDIGDDHGGGEAFDPVVKFMNRYRGAPRKVVDRMFISCGIYEPLIVANRSMVPVFESTGTTVRYVEARDGHSWENWRDRLRDGLSWTFPGPQKYVYE</sequence>
<dbReference type="Gene3D" id="2.60.40.10">
    <property type="entry name" value="Immunoglobulins"/>
    <property type="match status" value="1"/>
</dbReference>
<proteinExistence type="predicted"/>
<dbReference type="GO" id="GO:0005975">
    <property type="term" value="P:carbohydrate metabolic process"/>
    <property type="evidence" value="ECO:0007669"/>
    <property type="project" value="UniProtKB-ARBA"/>
</dbReference>
<dbReference type="OrthoDB" id="9775130at2"/>
<protein>
    <submittedName>
        <fullName evidence="1">Enterochelin esterase family protein</fullName>
    </submittedName>
</protein>
<dbReference type="InterPro" id="IPR000801">
    <property type="entry name" value="Esterase-like"/>
</dbReference>
<gene>
    <name evidence="1" type="ORF">FB467_0524</name>
</gene>
<dbReference type="AlphaFoldDB" id="A0A542YMX6"/>
<comment type="caution">
    <text evidence="1">The sequence shown here is derived from an EMBL/GenBank/DDBJ whole genome shotgun (WGS) entry which is preliminary data.</text>
</comment>
<dbReference type="InterPro" id="IPR013783">
    <property type="entry name" value="Ig-like_fold"/>
</dbReference>
<evidence type="ECO:0000313" key="1">
    <source>
        <dbReference type="EMBL" id="TQL49452.1"/>
    </source>
</evidence>
<accession>A0A542YMX6</accession>
<reference evidence="1 2" key="1">
    <citation type="submission" date="2019-06" db="EMBL/GenBank/DDBJ databases">
        <title>Sequencing the genomes of 1000 actinobacteria strains.</title>
        <authorList>
            <person name="Klenk H.-P."/>
        </authorList>
    </citation>
    <scope>NUCLEOTIDE SEQUENCE [LARGE SCALE GENOMIC DNA]</scope>
    <source>
        <strain evidence="1 2">DSM 12335</strain>
    </source>
</reference>
<keyword evidence="2" id="KW-1185">Reference proteome</keyword>
<dbReference type="PANTHER" id="PTHR48098:SF3">
    <property type="entry name" value="IRON(III) ENTEROBACTIN ESTERASE"/>
    <property type="match status" value="1"/>
</dbReference>
<dbReference type="PANTHER" id="PTHR48098">
    <property type="entry name" value="ENTEROCHELIN ESTERASE-RELATED"/>
    <property type="match status" value="1"/>
</dbReference>
<dbReference type="SUPFAM" id="SSF53474">
    <property type="entry name" value="alpha/beta-Hydrolases"/>
    <property type="match status" value="1"/>
</dbReference>